<dbReference type="AlphaFoldDB" id="A0A6V8KTB6"/>
<reference evidence="1 2" key="2">
    <citation type="submission" date="2020-03" db="EMBL/GenBank/DDBJ databases">
        <authorList>
            <person name="Ichikawa N."/>
            <person name="Kimura A."/>
            <person name="Kitahashi Y."/>
            <person name="Uohara A."/>
        </authorList>
    </citation>
    <scope>NUCLEOTIDE SEQUENCE [LARGE SCALE GENOMIC DNA]</scope>
    <source>
        <strain evidence="1 2">NBRC 108639</strain>
    </source>
</reference>
<organism evidence="1 2">
    <name type="scientific">Phytohabitans houttuyneae</name>
    <dbReference type="NCBI Taxonomy" id="1076126"/>
    <lineage>
        <taxon>Bacteria</taxon>
        <taxon>Bacillati</taxon>
        <taxon>Actinomycetota</taxon>
        <taxon>Actinomycetes</taxon>
        <taxon>Micromonosporales</taxon>
        <taxon>Micromonosporaceae</taxon>
    </lineage>
</organism>
<keyword evidence="2" id="KW-1185">Reference proteome</keyword>
<sequence length="61" mass="6849">MQIDKAEIIAVLRSRGLWERADWVDRTLPLVIDTAKNGSLLRMLHIDPARMSAMSGAKQDS</sequence>
<accession>A0A6V8KTB6</accession>
<evidence type="ECO:0000313" key="1">
    <source>
        <dbReference type="EMBL" id="GFJ83835.1"/>
    </source>
</evidence>
<protein>
    <submittedName>
        <fullName evidence="1">Uncharacterized protein</fullName>
    </submittedName>
</protein>
<reference evidence="1 2" key="1">
    <citation type="submission" date="2020-03" db="EMBL/GenBank/DDBJ databases">
        <title>Whole genome shotgun sequence of Phytohabitans houttuyneae NBRC 108639.</title>
        <authorList>
            <person name="Komaki H."/>
            <person name="Tamura T."/>
        </authorList>
    </citation>
    <scope>NUCLEOTIDE SEQUENCE [LARGE SCALE GENOMIC DNA]</scope>
    <source>
        <strain evidence="1 2">NBRC 108639</strain>
    </source>
</reference>
<dbReference type="EMBL" id="BLPF01000003">
    <property type="protein sequence ID" value="GFJ83835.1"/>
    <property type="molecule type" value="Genomic_DNA"/>
</dbReference>
<dbReference type="RefSeq" id="WP_173066750.1">
    <property type="nucleotide sequence ID" value="NZ_BAABGO010000033.1"/>
</dbReference>
<proteinExistence type="predicted"/>
<gene>
    <name evidence="1" type="ORF">Phou_080150</name>
</gene>
<evidence type="ECO:0000313" key="2">
    <source>
        <dbReference type="Proteomes" id="UP000482800"/>
    </source>
</evidence>
<comment type="caution">
    <text evidence="1">The sequence shown here is derived from an EMBL/GenBank/DDBJ whole genome shotgun (WGS) entry which is preliminary data.</text>
</comment>
<name>A0A6V8KTB6_9ACTN</name>
<dbReference type="Proteomes" id="UP000482800">
    <property type="component" value="Unassembled WGS sequence"/>
</dbReference>